<dbReference type="SUPFAM" id="SSF53335">
    <property type="entry name" value="S-adenosyl-L-methionine-dependent methyltransferases"/>
    <property type="match status" value="2"/>
</dbReference>
<dbReference type="InterPro" id="IPR013216">
    <property type="entry name" value="Methyltransf_11"/>
</dbReference>
<dbReference type="EMBL" id="LFYR01002147">
    <property type="protein sequence ID" value="KMZ56647.1"/>
    <property type="molecule type" value="Genomic_DNA"/>
</dbReference>
<feature type="transmembrane region" description="Helical" evidence="1">
    <location>
        <begin position="20"/>
        <end position="40"/>
    </location>
</feature>
<keyword evidence="1" id="KW-0812">Transmembrane</keyword>
<evidence type="ECO:0000259" key="3">
    <source>
        <dbReference type="Pfam" id="PF25276"/>
    </source>
</evidence>
<feature type="domain" description="Methyltransferase type 11" evidence="2">
    <location>
        <begin position="127"/>
        <end position="180"/>
    </location>
</feature>
<dbReference type="Gene3D" id="3.40.50.150">
    <property type="entry name" value="Vaccinia Virus protein VP39"/>
    <property type="match status" value="2"/>
</dbReference>
<dbReference type="PANTHER" id="PTHR44843">
    <property type="entry name" value="METHYLTRANSFERASE"/>
    <property type="match status" value="1"/>
</dbReference>
<organism evidence="4 5">
    <name type="scientific">Zostera marina</name>
    <name type="common">Eelgrass</name>
    <dbReference type="NCBI Taxonomy" id="29655"/>
    <lineage>
        <taxon>Eukaryota</taxon>
        <taxon>Viridiplantae</taxon>
        <taxon>Streptophyta</taxon>
        <taxon>Embryophyta</taxon>
        <taxon>Tracheophyta</taxon>
        <taxon>Spermatophyta</taxon>
        <taxon>Magnoliopsida</taxon>
        <taxon>Liliopsida</taxon>
        <taxon>Zosteraceae</taxon>
        <taxon>Zostera</taxon>
    </lineage>
</organism>
<name>A0A0K9NKQ9_ZOSMR</name>
<keyword evidence="1" id="KW-0472">Membrane</keyword>
<keyword evidence="4" id="KW-0489">Methyltransferase</keyword>
<sequence length="492" mass="55135">MEYPVTKSRITARNLVVRSFLLGVLILILRFVYVVTVYGGSCASDGFCFFSSSDSVGMKKVFVEDGDVPVEWRRAVDFYSDAFNKLVMDGYLSRGSKSLCVGSTFGHDVMALKIIGVEDVTAIGEKKSPPLVVSANLLNQPFGNASFDFVFVDIGVLEGSESQAELATEVSRVLKPGWFLVVHTSSCSDAYSLHSFAALFPTCRILRSGELAGSSSVVREIVLEKREDSNGIDMAKSKLGKNNECSIPETKLKAVKSMEPLIPEEPVKPWITLKKNIQNIKYLPSMVDISFKRRYVYIDVGARNYGSSIGSWFKKQYPKQNRTFEIYAIEADKTFHPEYAMKKGIKLMGFAAYVRNETLSFQVSHNPIDDDTEGKGSGMGRIQPTFGESSSSANVHSIQGFDFAEWLKNTVTEEDFVVLKMDVEGTEFDLIPMLLDTGAICLVDEFFLECHYNRWQRCCPGKRSPKYQKTYDQCLDTFSSLRNSGVLVHQWW</sequence>
<dbReference type="PANTHER" id="PTHR44843:SF14">
    <property type="entry name" value="METHYLTRANSFERASE TYPE 11 DOMAIN-CONTAINING PROTEIN"/>
    <property type="match status" value="1"/>
</dbReference>
<evidence type="ECO:0000259" key="2">
    <source>
        <dbReference type="Pfam" id="PF08241"/>
    </source>
</evidence>
<reference evidence="5" key="1">
    <citation type="journal article" date="2016" name="Nature">
        <title>The genome of the seagrass Zostera marina reveals angiosperm adaptation to the sea.</title>
        <authorList>
            <person name="Olsen J.L."/>
            <person name="Rouze P."/>
            <person name="Verhelst B."/>
            <person name="Lin Y.-C."/>
            <person name="Bayer T."/>
            <person name="Collen J."/>
            <person name="Dattolo E."/>
            <person name="De Paoli E."/>
            <person name="Dittami S."/>
            <person name="Maumus F."/>
            <person name="Michel G."/>
            <person name="Kersting A."/>
            <person name="Lauritano C."/>
            <person name="Lohaus R."/>
            <person name="Toepel M."/>
            <person name="Tonon T."/>
            <person name="Vanneste K."/>
            <person name="Amirebrahimi M."/>
            <person name="Brakel J."/>
            <person name="Bostroem C."/>
            <person name="Chovatia M."/>
            <person name="Grimwood J."/>
            <person name="Jenkins J.W."/>
            <person name="Jueterbock A."/>
            <person name="Mraz A."/>
            <person name="Stam W.T."/>
            <person name="Tice H."/>
            <person name="Bornberg-Bauer E."/>
            <person name="Green P.J."/>
            <person name="Pearson G.A."/>
            <person name="Procaccini G."/>
            <person name="Duarte C.M."/>
            <person name="Schmutz J."/>
            <person name="Reusch T.B.H."/>
            <person name="Van de Peer Y."/>
        </authorList>
    </citation>
    <scope>NUCLEOTIDE SEQUENCE [LARGE SCALE GENOMIC DNA]</scope>
    <source>
        <strain evidence="5">cv. Finnish</strain>
    </source>
</reference>
<keyword evidence="1" id="KW-1133">Transmembrane helix</keyword>
<dbReference type="STRING" id="29655.A0A0K9NKQ9"/>
<dbReference type="GO" id="GO:0032259">
    <property type="term" value="P:methylation"/>
    <property type="evidence" value="ECO:0007669"/>
    <property type="project" value="UniProtKB-KW"/>
</dbReference>
<protein>
    <submittedName>
        <fullName evidence="4">S-adenosyl-L-methionine-dependent methyltransferases superfamilyprotein</fullName>
    </submittedName>
</protein>
<evidence type="ECO:0000256" key="1">
    <source>
        <dbReference type="SAM" id="Phobius"/>
    </source>
</evidence>
<evidence type="ECO:0000313" key="4">
    <source>
        <dbReference type="EMBL" id="KMZ56647.1"/>
    </source>
</evidence>
<evidence type="ECO:0000313" key="5">
    <source>
        <dbReference type="Proteomes" id="UP000036987"/>
    </source>
</evidence>
<keyword evidence="5" id="KW-1185">Reference proteome</keyword>
<accession>A0A0K9NKQ9</accession>
<dbReference type="OrthoDB" id="10006218at2759"/>
<feature type="domain" description="DUF7870" evidence="3">
    <location>
        <begin position="256"/>
        <end position="336"/>
    </location>
</feature>
<dbReference type="OMA" id="WIPGYKR"/>
<gene>
    <name evidence="4" type="ORF">ZOSMA_92G00030</name>
</gene>
<dbReference type="InterPro" id="IPR057192">
    <property type="entry name" value="DUF7870"/>
</dbReference>
<keyword evidence="4" id="KW-0808">Transferase</keyword>
<dbReference type="Proteomes" id="UP000036987">
    <property type="component" value="Unassembled WGS sequence"/>
</dbReference>
<feature type="domain" description="DUF7870" evidence="3">
    <location>
        <begin position="395"/>
        <end position="492"/>
    </location>
</feature>
<proteinExistence type="predicted"/>
<dbReference type="AlphaFoldDB" id="A0A0K9NKQ9"/>
<dbReference type="Pfam" id="PF25276">
    <property type="entry name" value="DUF7870"/>
    <property type="match status" value="2"/>
</dbReference>
<dbReference type="GO" id="GO:0008757">
    <property type="term" value="F:S-adenosylmethionine-dependent methyltransferase activity"/>
    <property type="evidence" value="ECO:0007669"/>
    <property type="project" value="InterPro"/>
</dbReference>
<dbReference type="InterPro" id="IPR029063">
    <property type="entry name" value="SAM-dependent_MTases_sf"/>
</dbReference>
<dbReference type="Pfam" id="PF08241">
    <property type="entry name" value="Methyltransf_11"/>
    <property type="match status" value="1"/>
</dbReference>
<comment type="caution">
    <text evidence="4">The sequence shown here is derived from an EMBL/GenBank/DDBJ whole genome shotgun (WGS) entry which is preliminary data.</text>
</comment>